<keyword evidence="7" id="KW-1185">Reference proteome</keyword>
<dbReference type="InterPro" id="IPR014340">
    <property type="entry name" value="LptA"/>
</dbReference>
<reference evidence="7" key="2">
    <citation type="submission" date="2011-01" db="EMBL/GenBank/DDBJ databases">
        <title>The complete genome of Nitratifractor salsuginis DSM 16511.</title>
        <authorList>
            <consortium name="US DOE Joint Genome Institute (JGI-PGF)"/>
            <person name="Lucas S."/>
            <person name="Copeland A."/>
            <person name="Lapidus A."/>
            <person name="Bruce D."/>
            <person name="Goodwin L."/>
            <person name="Pitluck S."/>
            <person name="Kyrpides N."/>
            <person name="Mavromatis K."/>
            <person name="Ivanova N."/>
            <person name="Mikhailova N."/>
            <person name="Zeytun A."/>
            <person name="Detter J.C."/>
            <person name="Tapia R."/>
            <person name="Han C."/>
            <person name="Land M."/>
            <person name="Hauser L."/>
            <person name="Markowitz V."/>
            <person name="Cheng J.-F."/>
            <person name="Hugenholtz P."/>
            <person name="Woyke T."/>
            <person name="Wu D."/>
            <person name="Tindall B."/>
            <person name="Schuetze A."/>
            <person name="Brambilla E."/>
            <person name="Klenk H.-P."/>
            <person name="Eisen J.A."/>
        </authorList>
    </citation>
    <scope>NUCLEOTIDE SEQUENCE [LARGE SCALE GENOMIC DNA]</scope>
    <source>
        <strain evidence="7">DSM 16511 / JCM 12458 / E9I37-1</strain>
    </source>
</reference>
<feature type="signal peptide" evidence="4">
    <location>
        <begin position="1"/>
        <end position="20"/>
    </location>
</feature>
<keyword evidence="3" id="KW-0574">Periplasm</keyword>
<dbReference type="GO" id="GO:0001530">
    <property type="term" value="F:lipopolysaccharide binding"/>
    <property type="evidence" value="ECO:0007669"/>
    <property type="project" value="InterPro"/>
</dbReference>
<dbReference type="PANTHER" id="PTHR36504:SF1">
    <property type="entry name" value="LIPOPOLYSACCHARIDE EXPORT SYSTEM PROTEIN LPTA"/>
    <property type="match status" value="1"/>
</dbReference>
<dbReference type="Proteomes" id="UP000008633">
    <property type="component" value="Chromosome"/>
</dbReference>
<reference evidence="6 7" key="1">
    <citation type="journal article" date="2011" name="Stand. Genomic Sci.">
        <title>Complete genome sequence of Nitratifractor salsuginis type strain (E9I37-1).</title>
        <authorList>
            <person name="Anderson I."/>
            <person name="Sikorski J."/>
            <person name="Zeytun A."/>
            <person name="Nolan M."/>
            <person name="Lapidus A."/>
            <person name="Lucas S."/>
            <person name="Hammon N."/>
            <person name="Deshpande S."/>
            <person name="Cheng J.F."/>
            <person name="Tapia R."/>
            <person name="Han C."/>
            <person name="Goodwin L."/>
            <person name="Pitluck S."/>
            <person name="Liolios K."/>
            <person name="Pagani I."/>
            <person name="Ivanova N."/>
            <person name="Huntemann M."/>
            <person name="Mavromatis K."/>
            <person name="Ovchinikova G."/>
            <person name="Pati A."/>
            <person name="Chen A."/>
            <person name="Palaniappan K."/>
            <person name="Land M."/>
            <person name="Hauser L."/>
            <person name="Brambilla E.M."/>
            <person name="Ngatchou-Djao O.D."/>
            <person name="Rohde M."/>
            <person name="Tindall B.J."/>
            <person name="Goker M."/>
            <person name="Detter J.C."/>
            <person name="Woyke T."/>
            <person name="Bristow J."/>
            <person name="Eisen J.A."/>
            <person name="Markowitz V."/>
            <person name="Hugenholtz P."/>
            <person name="Klenk H.P."/>
            <person name="Kyrpides N.C."/>
        </authorList>
    </citation>
    <scope>NUCLEOTIDE SEQUENCE [LARGE SCALE GENOMIC DNA]</scope>
    <source>
        <strain evidence="7">DSM 16511 / JCM 12458 / E9I37-1</strain>
    </source>
</reference>
<dbReference type="STRING" id="749222.Nitsa_0943"/>
<dbReference type="RefSeq" id="WP_013553896.1">
    <property type="nucleotide sequence ID" value="NC_014935.1"/>
</dbReference>
<dbReference type="Gene3D" id="2.60.450.10">
    <property type="entry name" value="Lipopolysaccharide (LPS) transport protein A like domain"/>
    <property type="match status" value="1"/>
</dbReference>
<accession>E6X358</accession>
<name>E6X358_NITSE</name>
<evidence type="ECO:0000313" key="6">
    <source>
        <dbReference type="EMBL" id="ADV46202.1"/>
    </source>
</evidence>
<keyword evidence="1" id="KW-0813">Transport</keyword>
<evidence type="ECO:0000256" key="1">
    <source>
        <dbReference type="ARBA" id="ARBA00022448"/>
    </source>
</evidence>
<evidence type="ECO:0000313" key="7">
    <source>
        <dbReference type="Proteomes" id="UP000008633"/>
    </source>
</evidence>
<proteinExistence type="predicted"/>
<organism evidence="6 7">
    <name type="scientific">Nitratifractor salsuginis (strain DSM 16511 / JCM 12458 / E9I37-1)</name>
    <dbReference type="NCBI Taxonomy" id="749222"/>
    <lineage>
        <taxon>Bacteria</taxon>
        <taxon>Pseudomonadati</taxon>
        <taxon>Campylobacterota</taxon>
        <taxon>Epsilonproteobacteria</taxon>
        <taxon>Campylobacterales</taxon>
        <taxon>Sulfurovaceae</taxon>
        <taxon>Nitratifractor</taxon>
    </lineage>
</organism>
<feature type="domain" description="Organic solvent tolerance-like N-terminal" evidence="5">
    <location>
        <begin position="24"/>
        <end position="134"/>
    </location>
</feature>
<gene>
    <name evidence="6" type="ordered locus">Nitsa_0943</name>
</gene>
<dbReference type="NCBIfam" id="TIGR03002">
    <property type="entry name" value="outer_YhbN_LptA"/>
    <property type="match status" value="1"/>
</dbReference>
<dbReference type="eggNOG" id="COG1934">
    <property type="taxonomic scope" value="Bacteria"/>
</dbReference>
<evidence type="ECO:0000256" key="3">
    <source>
        <dbReference type="ARBA" id="ARBA00022764"/>
    </source>
</evidence>
<dbReference type="Pfam" id="PF03968">
    <property type="entry name" value="LptD_N"/>
    <property type="match status" value="1"/>
</dbReference>
<evidence type="ECO:0000259" key="5">
    <source>
        <dbReference type="Pfam" id="PF03968"/>
    </source>
</evidence>
<evidence type="ECO:0000256" key="4">
    <source>
        <dbReference type="SAM" id="SignalP"/>
    </source>
</evidence>
<dbReference type="AlphaFoldDB" id="E6X358"/>
<dbReference type="GO" id="GO:0009279">
    <property type="term" value="C:cell outer membrane"/>
    <property type="evidence" value="ECO:0007669"/>
    <property type="project" value="TreeGrafter"/>
</dbReference>
<dbReference type="PANTHER" id="PTHR36504">
    <property type="entry name" value="LIPOPOLYSACCHARIDE EXPORT SYSTEM PROTEIN LPTA"/>
    <property type="match status" value="1"/>
</dbReference>
<evidence type="ECO:0000256" key="2">
    <source>
        <dbReference type="ARBA" id="ARBA00022729"/>
    </source>
</evidence>
<dbReference type="GO" id="GO:0017089">
    <property type="term" value="F:glycolipid transfer activity"/>
    <property type="evidence" value="ECO:0007669"/>
    <property type="project" value="TreeGrafter"/>
</dbReference>
<sequence>MRGMRAVGIFLSLMAIVWGAENLEVTADKFTHLEKEQKAIFQGHAHATQGASWIKAKKFVVYFDKENNAKEYQAMGNVNFEIVKKPDRDVKGQCDKLLYKVAEDSYRLIGHAVVDDRVNHRLMKGDEIFLDNKRGLARATSGKKGPVKFVFPMKDAQGAKKKKRGKY</sequence>
<dbReference type="EMBL" id="CP002452">
    <property type="protein sequence ID" value="ADV46202.1"/>
    <property type="molecule type" value="Genomic_DNA"/>
</dbReference>
<dbReference type="InterPro" id="IPR052037">
    <property type="entry name" value="LPS_export_LptA"/>
</dbReference>
<feature type="chain" id="PRO_5003215394" evidence="4">
    <location>
        <begin position="21"/>
        <end position="167"/>
    </location>
</feature>
<dbReference type="HOGENOM" id="CLU_112840_0_0_7"/>
<dbReference type="GO" id="GO:0030288">
    <property type="term" value="C:outer membrane-bounded periplasmic space"/>
    <property type="evidence" value="ECO:0007669"/>
    <property type="project" value="TreeGrafter"/>
</dbReference>
<dbReference type="InterPro" id="IPR005653">
    <property type="entry name" value="OstA-like_N"/>
</dbReference>
<dbReference type="GO" id="GO:0015920">
    <property type="term" value="P:lipopolysaccharide transport"/>
    <property type="evidence" value="ECO:0007669"/>
    <property type="project" value="InterPro"/>
</dbReference>
<dbReference type="OrthoDB" id="5373249at2"/>
<keyword evidence="2 4" id="KW-0732">Signal</keyword>
<protein>
    <submittedName>
        <fullName evidence="6">OstA family protein</fullName>
    </submittedName>
</protein>
<dbReference type="KEGG" id="nsa:Nitsa_0943"/>